<feature type="region of interest" description="Disordered" evidence="1">
    <location>
        <begin position="1"/>
        <end position="23"/>
    </location>
</feature>
<proteinExistence type="predicted"/>
<organism evidence="2 3">
    <name type="scientific">Streptomyces dioscori</name>
    <dbReference type="NCBI Taxonomy" id="2109333"/>
    <lineage>
        <taxon>Bacteria</taxon>
        <taxon>Bacillati</taxon>
        <taxon>Actinomycetota</taxon>
        <taxon>Actinomycetes</taxon>
        <taxon>Kitasatosporales</taxon>
        <taxon>Streptomycetaceae</taxon>
        <taxon>Streptomyces</taxon>
        <taxon>Streptomyces aurantiacus group</taxon>
    </lineage>
</organism>
<comment type="caution">
    <text evidence="2">The sequence shown here is derived from an EMBL/GenBank/DDBJ whole genome shotgun (WGS) entry which is preliminary data.</text>
</comment>
<evidence type="ECO:0000256" key="1">
    <source>
        <dbReference type="SAM" id="MobiDB-lite"/>
    </source>
</evidence>
<dbReference type="Proteomes" id="UP000240429">
    <property type="component" value="Unassembled WGS sequence"/>
</dbReference>
<dbReference type="EMBL" id="PYBJ01000022">
    <property type="protein sequence ID" value="PSM39906.1"/>
    <property type="molecule type" value="Genomic_DNA"/>
</dbReference>
<reference evidence="2 3" key="1">
    <citation type="submission" date="2018-03" db="EMBL/GenBank/DDBJ databases">
        <title>Streptomyces dioscori sp. nov., a novel endophytic actinobacterium isolated from bulbil of Dioscorea bulbifera L.</title>
        <authorList>
            <person name="Zhikuan W."/>
        </authorList>
    </citation>
    <scope>NUCLEOTIDE SEQUENCE [LARGE SCALE GENOMIC DNA]</scope>
    <source>
        <strain evidence="2 3">A217</strain>
    </source>
</reference>
<protein>
    <submittedName>
        <fullName evidence="2">Uncharacterized protein</fullName>
    </submittedName>
</protein>
<dbReference type="RefSeq" id="WP_107019781.1">
    <property type="nucleotide sequence ID" value="NZ_KZ679049.1"/>
</dbReference>
<name>A0A2P8Q0Y1_9ACTN</name>
<feature type="compositionally biased region" description="Polar residues" evidence="1">
    <location>
        <begin position="1"/>
        <end position="16"/>
    </location>
</feature>
<accession>A0A2P8Q0Y1</accession>
<evidence type="ECO:0000313" key="3">
    <source>
        <dbReference type="Proteomes" id="UP000240429"/>
    </source>
</evidence>
<feature type="region of interest" description="Disordered" evidence="1">
    <location>
        <begin position="37"/>
        <end position="64"/>
    </location>
</feature>
<gene>
    <name evidence="2" type="ORF">C6Y14_28910</name>
</gene>
<evidence type="ECO:0000313" key="2">
    <source>
        <dbReference type="EMBL" id="PSM39906.1"/>
    </source>
</evidence>
<sequence>MSEQTTSSGPGQTGQNAGAETGGACCAGIADLRRRAEQAAALRAERTASGADGTTPSPAPSGAA</sequence>
<dbReference type="AlphaFoldDB" id="A0A2P8Q0Y1"/>
<keyword evidence="3" id="KW-1185">Reference proteome</keyword>